<dbReference type="Gene3D" id="3.40.50.2300">
    <property type="match status" value="2"/>
</dbReference>
<organism evidence="5 6">
    <name type="scientific">Peribacillus loiseleuriae</name>
    <dbReference type="NCBI Taxonomy" id="1679170"/>
    <lineage>
        <taxon>Bacteria</taxon>
        <taxon>Bacillati</taxon>
        <taxon>Bacillota</taxon>
        <taxon>Bacilli</taxon>
        <taxon>Bacillales</taxon>
        <taxon>Bacillaceae</taxon>
        <taxon>Peribacillus</taxon>
    </lineage>
</organism>
<keyword evidence="3" id="KW-0804">Transcription</keyword>
<evidence type="ECO:0000313" key="5">
    <source>
        <dbReference type="EMBL" id="KMY48828.1"/>
    </source>
</evidence>
<evidence type="ECO:0000313" key="6">
    <source>
        <dbReference type="Proteomes" id="UP000037146"/>
    </source>
</evidence>
<evidence type="ECO:0000259" key="4">
    <source>
        <dbReference type="PROSITE" id="PS50932"/>
    </source>
</evidence>
<keyword evidence="2" id="KW-0238">DNA-binding</keyword>
<name>A0A0K9GQB1_9BACI</name>
<feature type="domain" description="HTH lacI-type" evidence="4">
    <location>
        <begin position="2"/>
        <end position="56"/>
    </location>
</feature>
<dbReference type="InterPro" id="IPR028082">
    <property type="entry name" value="Peripla_BP_I"/>
</dbReference>
<protein>
    <submittedName>
        <fullName evidence="5">LacI family transcriptional regulator</fullName>
    </submittedName>
</protein>
<evidence type="ECO:0000256" key="3">
    <source>
        <dbReference type="ARBA" id="ARBA00023163"/>
    </source>
</evidence>
<dbReference type="CDD" id="cd06284">
    <property type="entry name" value="PBP1_LacI-like"/>
    <property type="match status" value="1"/>
</dbReference>
<dbReference type="GO" id="GO:0000976">
    <property type="term" value="F:transcription cis-regulatory region binding"/>
    <property type="evidence" value="ECO:0007669"/>
    <property type="project" value="TreeGrafter"/>
</dbReference>
<sequence>MVKMSDVAKLANVSTATVSRVLRNPETVKKITRQKVFEAIKQLDYQPNILARHFRTNQTKTILVVVPSLTNLVFSEMISGIDTVATEKGYQVLLGNTNKEIEKAQSYINHLKQKQVDGVILLTVKLAQELWEEIAHDYPIVLASDFVEDLDIPAVCIDNINCGYQITEHLIKLGHQKIAHVSGALDVAISRERVKGYRKALHHYNIPFDESLMIEADYSIGSGYSSVRKLMKQDNQPTAIFFGNDEMAMGGIKAAKEMGIRVPEDLAVIGFDDIKFSAVFDPALTTIAQPFHEMGRKSMEWLWKIMNDEALEHEKYVIESQFIIRESCGANIKGQ</sequence>
<dbReference type="InterPro" id="IPR000843">
    <property type="entry name" value="HTH_LacI"/>
</dbReference>
<keyword evidence="1" id="KW-0805">Transcription regulation</keyword>
<dbReference type="PATRIC" id="fig|1679170.3.peg.917"/>
<dbReference type="SUPFAM" id="SSF53822">
    <property type="entry name" value="Periplasmic binding protein-like I"/>
    <property type="match status" value="1"/>
</dbReference>
<dbReference type="Pfam" id="PF00356">
    <property type="entry name" value="LacI"/>
    <property type="match status" value="1"/>
</dbReference>
<dbReference type="SUPFAM" id="SSF47413">
    <property type="entry name" value="lambda repressor-like DNA-binding domains"/>
    <property type="match status" value="1"/>
</dbReference>
<dbReference type="PROSITE" id="PS00356">
    <property type="entry name" value="HTH_LACI_1"/>
    <property type="match status" value="1"/>
</dbReference>
<evidence type="ECO:0000256" key="2">
    <source>
        <dbReference type="ARBA" id="ARBA00023125"/>
    </source>
</evidence>
<dbReference type="Pfam" id="PF00532">
    <property type="entry name" value="Peripla_BP_1"/>
    <property type="match status" value="1"/>
</dbReference>
<dbReference type="EMBL" id="LFZW01000001">
    <property type="protein sequence ID" value="KMY48828.1"/>
    <property type="molecule type" value="Genomic_DNA"/>
</dbReference>
<dbReference type="GO" id="GO:0003700">
    <property type="term" value="F:DNA-binding transcription factor activity"/>
    <property type="evidence" value="ECO:0007669"/>
    <property type="project" value="TreeGrafter"/>
</dbReference>
<comment type="caution">
    <text evidence="5">The sequence shown here is derived from an EMBL/GenBank/DDBJ whole genome shotgun (WGS) entry which is preliminary data.</text>
</comment>
<dbReference type="SMART" id="SM00354">
    <property type="entry name" value="HTH_LACI"/>
    <property type="match status" value="1"/>
</dbReference>
<gene>
    <name evidence="5" type="ORF">AC625_04290</name>
</gene>
<dbReference type="Gene3D" id="1.10.260.40">
    <property type="entry name" value="lambda repressor-like DNA-binding domains"/>
    <property type="match status" value="1"/>
</dbReference>
<dbReference type="PROSITE" id="PS50932">
    <property type="entry name" value="HTH_LACI_2"/>
    <property type="match status" value="1"/>
</dbReference>
<reference evidence="6" key="1">
    <citation type="submission" date="2015-07" db="EMBL/GenBank/DDBJ databases">
        <title>Genome sequencing project for genomic taxonomy and phylogenomics of Bacillus-like bacteria.</title>
        <authorList>
            <person name="Liu B."/>
            <person name="Wang J."/>
            <person name="Zhu Y."/>
            <person name="Liu G."/>
            <person name="Chen Q."/>
            <person name="Chen Z."/>
            <person name="Lan J."/>
            <person name="Che J."/>
            <person name="Ge C."/>
            <person name="Shi H."/>
            <person name="Pan Z."/>
            <person name="Liu X."/>
        </authorList>
    </citation>
    <scope>NUCLEOTIDE SEQUENCE [LARGE SCALE GENOMIC DNA]</scope>
    <source>
        <strain evidence="6">FJAT-27997</strain>
    </source>
</reference>
<dbReference type="InterPro" id="IPR010982">
    <property type="entry name" value="Lambda_DNA-bd_dom_sf"/>
</dbReference>
<dbReference type="CDD" id="cd01392">
    <property type="entry name" value="HTH_LacI"/>
    <property type="match status" value="1"/>
</dbReference>
<accession>A0A0K9GQB1</accession>
<dbReference type="PANTHER" id="PTHR30146:SF109">
    <property type="entry name" value="HTH-TYPE TRANSCRIPTIONAL REGULATOR GALS"/>
    <property type="match status" value="1"/>
</dbReference>
<dbReference type="AlphaFoldDB" id="A0A0K9GQB1"/>
<proteinExistence type="predicted"/>
<dbReference type="STRING" id="1679170.AC625_04290"/>
<dbReference type="PANTHER" id="PTHR30146">
    <property type="entry name" value="LACI-RELATED TRANSCRIPTIONAL REPRESSOR"/>
    <property type="match status" value="1"/>
</dbReference>
<keyword evidence="6" id="KW-1185">Reference proteome</keyword>
<dbReference type="OrthoDB" id="9796186at2"/>
<dbReference type="InterPro" id="IPR001761">
    <property type="entry name" value="Peripla_BP/Lac1_sug-bd_dom"/>
</dbReference>
<dbReference type="Proteomes" id="UP000037146">
    <property type="component" value="Unassembled WGS sequence"/>
</dbReference>
<dbReference type="RefSeq" id="WP_049680154.1">
    <property type="nucleotide sequence ID" value="NZ_LFZW01000001.1"/>
</dbReference>
<evidence type="ECO:0000256" key="1">
    <source>
        <dbReference type="ARBA" id="ARBA00023015"/>
    </source>
</evidence>